<accession>Q6ERD7</accession>
<dbReference type="Proteomes" id="UP000000763">
    <property type="component" value="Chromosome 9"/>
</dbReference>
<feature type="compositionally biased region" description="Basic and acidic residues" evidence="1">
    <location>
        <begin position="228"/>
        <end position="238"/>
    </location>
</feature>
<dbReference type="AlphaFoldDB" id="Q6ERD7"/>
<feature type="region of interest" description="Disordered" evidence="1">
    <location>
        <begin position="1"/>
        <end position="123"/>
    </location>
</feature>
<feature type="compositionally biased region" description="Polar residues" evidence="1">
    <location>
        <begin position="1"/>
        <end position="16"/>
    </location>
</feature>
<evidence type="ECO:0000313" key="2">
    <source>
        <dbReference type="EMBL" id="BAD28783.1"/>
    </source>
</evidence>
<feature type="compositionally biased region" description="Basic and acidic residues" evidence="1">
    <location>
        <begin position="50"/>
        <end position="63"/>
    </location>
</feature>
<dbReference type="EMBL" id="AP005577">
    <property type="protein sequence ID" value="BAD28783.1"/>
    <property type="molecule type" value="Genomic_DNA"/>
</dbReference>
<organism evidence="2 3">
    <name type="scientific">Oryza sativa subsp. japonica</name>
    <name type="common">Rice</name>
    <dbReference type="NCBI Taxonomy" id="39947"/>
    <lineage>
        <taxon>Eukaryota</taxon>
        <taxon>Viridiplantae</taxon>
        <taxon>Streptophyta</taxon>
        <taxon>Embryophyta</taxon>
        <taxon>Tracheophyta</taxon>
        <taxon>Spermatophyta</taxon>
        <taxon>Magnoliopsida</taxon>
        <taxon>Liliopsida</taxon>
        <taxon>Poales</taxon>
        <taxon>Poaceae</taxon>
        <taxon>BOP clade</taxon>
        <taxon>Oryzoideae</taxon>
        <taxon>Oryzeae</taxon>
        <taxon>Oryzinae</taxon>
        <taxon>Oryza</taxon>
        <taxon>Oryza sativa</taxon>
    </lineage>
</organism>
<proteinExistence type="predicted"/>
<protein>
    <submittedName>
        <fullName evidence="2">Uncharacterized protein</fullName>
    </submittedName>
</protein>
<name>Q6ERD7_ORYSJ</name>
<evidence type="ECO:0000256" key="1">
    <source>
        <dbReference type="SAM" id="MobiDB-lite"/>
    </source>
</evidence>
<feature type="region of interest" description="Disordered" evidence="1">
    <location>
        <begin position="154"/>
        <end position="286"/>
    </location>
</feature>
<feature type="compositionally biased region" description="Basic residues" evidence="1">
    <location>
        <begin position="204"/>
        <end position="227"/>
    </location>
</feature>
<feature type="compositionally biased region" description="Low complexity" evidence="1">
    <location>
        <begin position="96"/>
        <end position="109"/>
    </location>
</feature>
<evidence type="ECO:0000313" key="3">
    <source>
        <dbReference type="Proteomes" id="UP000000763"/>
    </source>
</evidence>
<reference evidence="3" key="1">
    <citation type="journal article" date="2005" name="Nature">
        <title>The map-based sequence of the rice genome.</title>
        <authorList>
            <consortium name="International rice genome sequencing project (IRGSP)"/>
            <person name="Matsumoto T."/>
            <person name="Wu J."/>
            <person name="Kanamori H."/>
            <person name="Katayose Y."/>
            <person name="Fujisawa M."/>
            <person name="Namiki N."/>
            <person name="Mizuno H."/>
            <person name="Yamamoto K."/>
            <person name="Antonio B.A."/>
            <person name="Baba T."/>
            <person name="Sakata K."/>
            <person name="Nagamura Y."/>
            <person name="Aoki H."/>
            <person name="Arikawa K."/>
            <person name="Arita K."/>
            <person name="Bito T."/>
            <person name="Chiden Y."/>
            <person name="Fujitsuka N."/>
            <person name="Fukunaka R."/>
            <person name="Hamada M."/>
            <person name="Harada C."/>
            <person name="Hayashi A."/>
            <person name="Hijishita S."/>
            <person name="Honda M."/>
            <person name="Hosokawa S."/>
            <person name="Ichikawa Y."/>
            <person name="Idonuma A."/>
            <person name="Iijima M."/>
            <person name="Ikeda M."/>
            <person name="Ikeno M."/>
            <person name="Ito K."/>
            <person name="Ito S."/>
            <person name="Ito T."/>
            <person name="Ito Y."/>
            <person name="Ito Y."/>
            <person name="Iwabuchi A."/>
            <person name="Kamiya K."/>
            <person name="Karasawa W."/>
            <person name="Kurita K."/>
            <person name="Katagiri S."/>
            <person name="Kikuta A."/>
            <person name="Kobayashi H."/>
            <person name="Kobayashi N."/>
            <person name="Machita K."/>
            <person name="Maehara T."/>
            <person name="Masukawa M."/>
            <person name="Mizubayashi T."/>
            <person name="Mukai Y."/>
            <person name="Nagasaki H."/>
            <person name="Nagata Y."/>
            <person name="Naito S."/>
            <person name="Nakashima M."/>
            <person name="Nakama Y."/>
            <person name="Nakamichi Y."/>
            <person name="Nakamura M."/>
            <person name="Meguro A."/>
            <person name="Negishi M."/>
            <person name="Ohta I."/>
            <person name="Ohta T."/>
            <person name="Okamoto M."/>
            <person name="Ono N."/>
            <person name="Saji S."/>
            <person name="Sakaguchi M."/>
            <person name="Sakai K."/>
            <person name="Shibata M."/>
            <person name="Shimokawa T."/>
            <person name="Song J."/>
            <person name="Takazaki Y."/>
            <person name="Terasawa K."/>
            <person name="Tsugane M."/>
            <person name="Tsuji K."/>
            <person name="Ueda S."/>
            <person name="Waki K."/>
            <person name="Yamagata H."/>
            <person name="Yamamoto M."/>
            <person name="Yamamoto S."/>
            <person name="Yamane H."/>
            <person name="Yoshiki S."/>
            <person name="Yoshihara R."/>
            <person name="Yukawa K."/>
            <person name="Zhong H."/>
            <person name="Yano M."/>
            <person name="Yuan Q."/>
            <person name="Ouyang S."/>
            <person name="Liu J."/>
            <person name="Jones K.M."/>
            <person name="Gansberger K."/>
            <person name="Moffat K."/>
            <person name="Hill J."/>
            <person name="Bera J."/>
            <person name="Fadrosh D."/>
            <person name="Jin S."/>
            <person name="Johri S."/>
            <person name="Kim M."/>
            <person name="Overton L."/>
            <person name="Reardon M."/>
            <person name="Tsitrin T."/>
            <person name="Vuong H."/>
            <person name="Weaver B."/>
            <person name="Ciecko A."/>
            <person name="Tallon L."/>
            <person name="Jackson J."/>
            <person name="Pai G."/>
            <person name="Aken S.V."/>
            <person name="Utterback T."/>
            <person name="Reidmuller S."/>
            <person name="Feldblyum T."/>
            <person name="Hsiao J."/>
            <person name="Zismann V."/>
            <person name="Iobst S."/>
            <person name="de Vazeille A.R."/>
            <person name="Buell C.R."/>
            <person name="Ying K."/>
            <person name="Li Y."/>
            <person name="Lu T."/>
            <person name="Huang Y."/>
            <person name="Zhao Q."/>
            <person name="Feng Q."/>
            <person name="Zhang L."/>
            <person name="Zhu J."/>
            <person name="Weng Q."/>
            <person name="Mu J."/>
            <person name="Lu Y."/>
            <person name="Fan D."/>
            <person name="Liu Y."/>
            <person name="Guan J."/>
            <person name="Zhang Y."/>
            <person name="Yu S."/>
            <person name="Liu X."/>
            <person name="Zhang Y."/>
            <person name="Hong G."/>
            <person name="Han B."/>
            <person name="Choisne N."/>
            <person name="Demange N."/>
            <person name="Orjeda G."/>
            <person name="Samain S."/>
            <person name="Cattolico L."/>
            <person name="Pelletier E."/>
            <person name="Couloux A."/>
            <person name="Segurens B."/>
            <person name="Wincker P."/>
            <person name="D'Hont A."/>
            <person name="Scarpelli C."/>
            <person name="Weissenbach J."/>
            <person name="Salanoubat M."/>
            <person name="Quetier F."/>
            <person name="Yu Y."/>
            <person name="Kim H.R."/>
            <person name="Rambo T."/>
            <person name="Currie J."/>
            <person name="Collura K."/>
            <person name="Luo M."/>
            <person name="Yang T."/>
            <person name="Ammiraju J.S.S."/>
            <person name="Engler F."/>
            <person name="Soderlund C."/>
            <person name="Wing R.A."/>
            <person name="Palmer L.E."/>
            <person name="de la Bastide M."/>
            <person name="Spiegel L."/>
            <person name="Nascimento L."/>
            <person name="Zutavern T."/>
            <person name="O'Shaughnessy A."/>
            <person name="Dike S."/>
            <person name="Dedhia N."/>
            <person name="Preston R."/>
            <person name="Balija V."/>
            <person name="McCombie W.R."/>
            <person name="Chow T."/>
            <person name="Chen H."/>
            <person name="Chung M."/>
            <person name="Chen C."/>
            <person name="Shaw J."/>
            <person name="Wu H."/>
            <person name="Hsiao K."/>
            <person name="Chao Y."/>
            <person name="Chu M."/>
            <person name="Cheng C."/>
            <person name="Hour A."/>
            <person name="Lee P."/>
            <person name="Lin S."/>
            <person name="Lin Y."/>
            <person name="Liou J."/>
            <person name="Liu S."/>
            <person name="Hsing Y."/>
            <person name="Raghuvanshi S."/>
            <person name="Mohanty A."/>
            <person name="Bharti A.K."/>
            <person name="Gaur A."/>
            <person name="Gupta V."/>
            <person name="Kumar D."/>
            <person name="Ravi V."/>
            <person name="Vij S."/>
            <person name="Kapur A."/>
            <person name="Khurana P."/>
            <person name="Khurana P."/>
            <person name="Khurana J.P."/>
            <person name="Tyagi A.K."/>
            <person name="Gaikwad K."/>
            <person name="Singh A."/>
            <person name="Dalal V."/>
            <person name="Srivastava S."/>
            <person name="Dixit A."/>
            <person name="Pal A.K."/>
            <person name="Ghazi I.A."/>
            <person name="Yadav M."/>
            <person name="Pandit A."/>
            <person name="Bhargava A."/>
            <person name="Sureshbabu K."/>
            <person name="Batra K."/>
            <person name="Sharma T.R."/>
            <person name="Mohapatra T."/>
            <person name="Singh N.K."/>
            <person name="Messing J."/>
            <person name="Nelson A.B."/>
            <person name="Fuks G."/>
            <person name="Kavchok S."/>
            <person name="Keizer G."/>
            <person name="Linton E."/>
            <person name="Llaca V."/>
            <person name="Song R."/>
            <person name="Tanyolac B."/>
            <person name="Young S."/>
            <person name="Ho-Il K."/>
            <person name="Hahn J.H."/>
            <person name="Sangsakoo G."/>
            <person name="Vanavichit A."/>
            <person name="de Mattos Luiz.A.T."/>
            <person name="Zimmer P.D."/>
            <person name="Malone G."/>
            <person name="Dellagostin O."/>
            <person name="de Oliveira A.C."/>
            <person name="Bevan M."/>
            <person name="Bancroft I."/>
            <person name="Minx P."/>
            <person name="Cordum H."/>
            <person name="Wilson R."/>
            <person name="Cheng Z."/>
            <person name="Jin W."/>
            <person name="Jiang J."/>
            <person name="Leong S.A."/>
            <person name="Iwama H."/>
            <person name="Gojobori T."/>
            <person name="Itoh T."/>
            <person name="Niimura Y."/>
            <person name="Fujii Y."/>
            <person name="Habara T."/>
            <person name="Sakai H."/>
            <person name="Sato Y."/>
            <person name="Wilson G."/>
            <person name="Kumar K."/>
            <person name="McCouch S."/>
            <person name="Juretic N."/>
            <person name="Hoen D."/>
            <person name="Wright S."/>
            <person name="Bruskiewich R."/>
            <person name="Bureau T."/>
            <person name="Miyao A."/>
            <person name="Hirochika H."/>
            <person name="Nishikawa T."/>
            <person name="Kadowaki K."/>
            <person name="Sugiura M."/>
            <person name="Burr B."/>
            <person name="Sasaki T."/>
        </authorList>
    </citation>
    <scope>NUCLEOTIDE SEQUENCE [LARGE SCALE GENOMIC DNA]</scope>
    <source>
        <strain evidence="3">cv. Nipponbare</strain>
    </source>
</reference>
<sequence length="383" mass="41670">MACTNRFSFDPTTPKIQTPGIASTGAAERRRGGTQADLASSTATLPIDPPADRPPLRGRDTRNQHGALPALRTWNRRGMVVGEEKTNRQTQQDETGAGAARSSAGSRSSRPPPPLPAAREERGRVCLCFRTPKTITATKNQITGQGATWVATTTAFLPPPPRHRPSRPPETARLRGRRRQGLPSPSRAQVGAHNPDQLGVATVRQHRRRRRGRQRRGVGLGARRRPGGKGDGRRRERWSSGNDSPSRRLSRSRLGAWLAPGRRGDRQAGAASRWAGVGSGGSLPSWSRRHRRPLSSVLASVMLRRRALASHQPRTWLDLAVRGQIRRLHTGWQLVGGAAACGLQQARRRLAGGQLLLGMGLLLPLVDLVVVDGRRCVDVELVG</sequence>
<gene>
    <name evidence="2" type="primary">OJ1655_B12.17</name>
</gene>
<reference evidence="3" key="2">
    <citation type="journal article" date="2008" name="Nucleic Acids Res.">
        <title>The rice annotation project database (RAP-DB): 2008 update.</title>
        <authorList>
            <consortium name="The rice annotation project (RAP)"/>
        </authorList>
    </citation>
    <scope>GENOME REANNOTATION</scope>
    <source>
        <strain evidence="3">cv. Nipponbare</strain>
    </source>
</reference>